<evidence type="ECO:0000313" key="1">
    <source>
        <dbReference type="EMBL" id="NLV10662.1"/>
    </source>
</evidence>
<accession>A0A847TXB7</accession>
<dbReference type="Pfam" id="PF25941">
    <property type="entry name" value="PDDEXK_16"/>
    <property type="match status" value="1"/>
</dbReference>
<evidence type="ECO:0000313" key="2">
    <source>
        <dbReference type="Proteomes" id="UP000608662"/>
    </source>
</evidence>
<dbReference type="Proteomes" id="UP000608662">
    <property type="component" value="Unassembled WGS sequence"/>
</dbReference>
<comment type="caution">
    <text evidence="1">The sequence shown here is derived from an EMBL/GenBank/DDBJ whole genome shotgun (WGS) entry which is preliminary data.</text>
</comment>
<gene>
    <name evidence="1" type="ORF">GOC74_12075</name>
</gene>
<dbReference type="AlphaFoldDB" id="A0A847TXB7"/>
<reference evidence="1" key="1">
    <citation type="submission" date="2019-12" db="EMBL/GenBank/DDBJ databases">
        <title>Whole-genome sequence of Halomicrobium mukohataei pws1.</title>
        <authorList>
            <person name="Verma D.K."/>
            <person name="Gopal K."/>
            <person name="Prasad E.S."/>
        </authorList>
    </citation>
    <scope>NUCLEOTIDE SEQUENCE</scope>
    <source>
        <strain evidence="1">Pws1</strain>
    </source>
</reference>
<organism evidence="1 2">
    <name type="scientific">Halomicrobium mukohataei</name>
    <dbReference type="NCBI Taxonomy" id="57705"/>
    <lineage>
        <taxon>Archaea</taxon>
        <taxon>Methanobacteriati</taxon>
        <taxon>Methanobacteriota</taxon>
        <taxon>Stenosarchaea group</taxon>
        <taxon>Halobacteria</taxon>
        <taxon>Halobacteriales</taxon>
        <taxon>Haloarculaceae</taxon>
        <taxon>Halomicrobium</taxon>
    </lineage>
</organism>
<protein>
    <submittedName>
        <fullName evidence="1">Uncharacterized protein</fullName>
    </submittedName>
</protein>
<proteinExistence type="predicted"/>
<sequence>MSLDASLAPNKKAGIGVEIAITTDHVPALQLVPDEVAEHYDAVATTLVTPTADIPFVALCLLERGTQVEIKSTIVTYADGRRGRFKIRRSQHETLLVIAGVYCFAVCRDLPDRPPVALKVVPATTVDEVIHSWIDSSGTRSDYAQVSWGSVFDATEVDR</sequence>
<dbReference type="RefSeq" id="WP_170094333.1">
    <property type="nucleotide sequence ID" value="NZ_WOYG01000001.1"/>
</dbReference>
<dbReference type="EMBL" id="WOYG01000001">
    <property type="protein sequence ID" value="NLV10662.1"/>
    <property type="molecule type" value="Genomic_DNA"/>
</dbReference>
<name>A0A847TXB7_9EURY</name>
<dbReference type="InterPro" id="IPR058715">
    <property type="entry name" value="PDDEXK_nuclease-rel"/>
</dbReference>